<evidence type="ECO:0000256" key="3">
    <source>
        <dbReference type="ARBA" id="ARBA00023315"/>
    </source>
</evidence>
<evidence type="ECO:0000256" key="4">
    <source>
        <dbReference type="SAM" id="MobiDB-lite"/>
    </source>
</evidence>
<dbReference type="SUPFAM" id="SSF53633">
    <property type="entry name" value="Carbamate kinase-like"/>
    <property type="match status" value="2"/>
</dbReference>
<keyword evidence="3" id="KW-0012">Acyltransferase</keyword>
<dbReference type="GO" id="GO:0004042">
    <property type="term" value="F:L-glutamate N-acetyltransferase activity"/>
    <property type="evidence" value="ECO:0007669"/>
    <property type="project" value="InterPro"/>
</dbReference>
<feature type="region of interest" description="Disordered" evidence="4">
    <location>
        <begin position="182"/>
        <end position="205"/>
    </location>
</feature>
<dbReference type="PANTHER" id="PTHR30602">
    <property type="entry name" value="AMINO-ACID ACETYLTRANSFERASE"/>
    <property type="match status" value="1"/>
</dbReference>
<gene>
    <name evidence="6" type="ORF">CEUR00632_LOCUS5673</name>
</gene>
<evidence type="ECO:0000256" key="2">
    <source>
        <dbReference type="ARBA" id="ARBA00022679"/>
    </source>
</evidence>
<dbReference type="InterPro" id="IPR036393">
    <property type="entry name" value="AceGlu_kinase-like_sf"/>
</dbReference>
<feature type="domain" description="N-acetyltransferase" evidence="5">
    <location>
        <begin position="287"/>
        <end position="442"/>
    </location>
</feature>
<dbReference type="InterPro" id="IPR016181">
    <property type="entry name" value="Acyl_CoA_acyltransferase"/>
</dbReference>
<dbReference type="Gene3D" id="3.40.1160.10">
    <property type="entry name" value="Acetylglutamate kinase-like"/>
    <property type="match status" value="1"/>
</dbReference>
<dbReference type="CDD" id="cd04301">
    <property type="entry name" value="NAT_SF"/>
    <property type="match status" value="1"/>
</dbReference>
<dbReference type="InterPro" id="IPR000182">
    <property type="entry name" value="GNAT_dom"/>
</dbReference>
<dbReference type="UniPathway" id="UPA00068"/>
<evidence type="ECO:0000256" key="1">
    <source>
        <dbReference type="ARBA" id="ARBA00004730"/>
    </source>
</evidence>
<dbReference type="HAMAP" id="MF_01105">
    <property type="entry name" value="N_acetyl_glu_synth"/>
    <property type="match status" value="1"/>
</dbReference>
<dbReference type="Gene3D" id="3.40.630.30">
    <property type="match status" value="1"/>
</dbReference>
<comment type="pathway">
    <text evidence="1">Amino-acid biosynthesis; L-arginine biosynthesis.</text>
</comment>
<evidence type="ECO:0000313" key="6">
    <source>
        <dbReference type="EMBL" id="CAD8285635.1"/>
    </source>
</evidence>
<dbReference type="InterPro" id="IPR010167">
    <property type="entry name" value="NH2A_AcTrfase"/>
</dbReference>
<keyword evidence="2" id="KW-0808">Transferase</keyword>
<organism evidence="6">
    <name type="scientific">Chlamydomonas euryale</name>
    <dbReference type="NCBI Taxonomy" id="1486919"/>
    <lineage>
        <taxon>Eukaryota</taxon>
        <taxon>Viridiplantae</taxon>
        <taxon>Chlorophyta</taxon>
        <taxon>core chlorophytes</taxon>
        <taxon>Chlorophyceae</taxon>
        <taxon>CS clade</taxon>
        <taxon>Chlamydomonadales</taxon>
        <taxon>Chlamydomonadaceae</taxon>
        <taxon>Chlamydomonas</taxon>
    </lineage>
</organism>
<reference evidence="6" key="1">
    <citation type="submission" date="2021-01" db="EMBL/GenBank/DDBJ databases">
        <authorList>
            <person name="Corre E."/>
            <person name="Pelletier E."/>
            <person name="Niang G."/>
            <person name="Scheremetjew M."/>
            <person name="Finn R."/>
            <person name="Kale V."/>
            <person name="Holt S."/>
            <person name="Cochrane G."/>
            <person name="Meng A."/>
            <person name="Brown T."/>
            <person name="Cohen L."/>
        </authorList>
    </citation>
    <scope>NUCLEOTIDE SEQUENCE</scope>
    <source>
        <strain evidence="6">CCMP219</strain>
    </source>
</reference>
<dbReference type="PROSITE" id="PS51186">
    <property type="entry name" value="GNAT"/>
    <property type="match status" value="1"/>
</dbReference>
<accession>A0A7R9V5J8</accession>
<protein>
    <recommendedName>
        <fullName evidence="5">N-acetyltransferase domain-containing protein</fullName>
    </recommendedName>
</protein>
<dbReference type="EMBL" id="HBEC01012308">
    <property type="protein sequence ID" value="CAD8285635.1"/>
    <property type="molecule type" value="Transcribed_RNA"/>
</dbReference>
<dbReference type="PIRSF" id="PIRSF000423">
    <property type="entry name" value="ArgA"/>
    <property type="match status" value="1"/>
</dbReference>
<dbReference type="PANTHER" id="PTHR30602:SF12">
    <property type="entry name" value="AMINO-ACID ACETYLTRANSFERASE NAGS1, CHLOROPLASTIC-RELATED"/>
    <property type="match status" value="1"/>
</dbReference>
<dbReference type="GO" id="GO:0005737">
    <property type="term" value="C:cytoplasm"/>
    <property type="evidence" value="ECO:0007669"/>
    <property type="project" value="InterPro"/>
</dbReference>
<dbReference type="Pfam" id="PF00583">
    <property type="entry name" value="Acetyltransf_1"/>
    <property type="match status" value="1"/>
</dbReference>
<name>A0A7R9V5J8_9CHLO</name>
<evidence type="ECO:0000259" key="5">
    <source>
        <dbReference type="PROSITE" id="PS51186"/>
    </source>
</evidence>
<sequence>MGGYRITDRAAMDIAIEAVGRVRVRCQQAFSKGPTIPMIRRHTKGDREIHFEPALSVVTGNYVMAKRRGIVEGMDYGLTGEVRFVMKDEIAKQLALDNIVLQSNLAFTSNGEVLNCNTYDVGLMTAVSLGADKIFFMHTDDVAQLGLPAWLPLSGAQEMLEQRVEGLLSSQEMDEFKASMETVAGEGQPAAPHSRLPSSQPDALGKSMSGLPVSPELLAKLPRHELVYNLDIWHASGFPVALSTAVIACCKGVKRAHLLDARLDGGLLLELYSRDGVGTMISADFYEGIRRANVNDLDGIKAILEPLERQGVTIKRSREQLEAVIDTFIVCEREQKVMGCAMLLDLGATDDGARVAELGAFCIDPAFRGSGRGDSMLDYVEQDARAAGVNRLVLLTTRTADWFEQRDFMHSGPAYASTLLPEARRVRIDPARNSQLYVKQLEACDASMPRAGKRIGY</sequence>
<dbReference type="AlphaFoldDB" id="A0A7R9V5J8"/>
<proteinExistence type="inferred from homology"/>
<dbReference type="SUPFAM" id="SSF55729">
    <property type="entry name" value="Acyl-CoA N-acyltransferases (Nat)"/>
    <property type="match status" value="1"/>
</dbReference>
<dbReference type="GO" id="GO:0006526">
    <property type="term" value="P:L-arginine biosynthetic process"/>
    <property type="evidence" value="ECO:0007669"/>
    <property type="project" value="UniProtKB-UniPathway"/>
</dbReference>